<name>A0AAV4MUA7_9ARAC</name>
<dbReference type="Proteomes" id="UP001054837">
    <property type="component" value="Unassembled WGS sequence"/>
</dbReference>
<dbReference type="AlphaFoldDB" id="A0AAV4MUA7"/>
<organism evidence="1 2">
    <name type="scientific">Caerostris darwini</name>
    <dbReference type="NCBI Taxonomy" id="1538125"/>
    <lineage>
        <taxon>Eukaryota</taxon>
        <taxon>Metazoa</taxon>
        <taxon>Ecdysozoa</taxon>
        <taxon>Arthropoda</taxon>
        <taxon>Chelicerata</taxon>
        <taxon>Arachnida</taxon>
        <taxon>Araneae</taxon>
        <taxon>Araneomorphae</taxon>
        <taxon>Entelegynae</taxon>
        <taxon>Araneoidea</taxon>
        <taxon>Araneidae</taxon>
        <taxon>Caerostris</taxon>
    </lineage>
</organism>
<keyword evidence="2" id="KW-1185">Reference proteome</keyword>
<reference evidence="1 2" key="1">
    <citation type="submission" date="2021-06" db="EMBL/GenBank/DDBJ databases">
        <title>Caerostris darwini draft genome.</title>
        <authorList>
            <person name="Kono N."/>
            <person name="Arakawa K."/>
        </authorList>
    </citation>
    <scope>NUCLEOTIDE SEQUENCE [LARGE SCALE GENOMIC DNA]</scope>
</reference>
<protein>
    <submittedName>
        <fullName evidence="1">Uncharacterized protein</fullName>
    </submittedName>
</protein>
<dbReference type="EMBL" id="BPLQ01000748">
    <property type="protein sequence ID" value="GIX74489.1"/>
    <property type="molecule type" value="Genomic_DNA"/>
</dbReference>
<proteinExistence type="predicted"/>
<gene>
    <name evidence="1" type="ORF">CDAR_458751</name>
</gene>
<evidence type="ECO:0000313" key="2">
    <source>
        <dbReference type="Proteomes" id="UP001054837"/>
    </source>
</evidence>
<comment type="caution">
    <text evidence="1">The sequence shown here is derived from an EMBL/GenBank/DDBJ whole genome shotgun (WGS) entry which is preliminary data.</text>
</comment>
<accession>A0AAV4MUA7</accession>
<evidence type="ECO:0000313" key="1">
    <source>
        <dbReference type="EMBL" id="GIX74489.1"/>
    </source>
</evidence>
<sequence length="82" mass="8997">MDNGVVGTFETAANCVSRLPVVVVVFTLEAAMKTSLTVLSGTYSSLKRSDELMFGCVQVMEYGCERMFVLLKIFSIDLNSCE</sequence>